<evidence type="ECO:0000313" key="2">
    <source>
        <dbReference type="EMBL" id="KEH23378.1"/>
    </source>
</evidence>
<dbReference type="EnsemblPlants" id="KEH23378">
    <property type="protein sequence ID" value="KEH23378"/>
    <property type="gene ID" value="MTR_7g078835"/>
</dbReference>
<accession>A0A072U2K2</accession>
<dbReference type="HOGENOM" id="CLU_3090312_0_0_1"/>
<dbReference type="AlphaFoldDB" id="A0A072U2K2"/>
<reference evidence="3" key="3">
    <citation type="submission" date="2015-04" db="UniProtKB">
        <authorList>
            <consortium name="EnsemblPlants"/>
        </authorList>
    </citation>
    <scope>IDENTIFICATION</scope>
    <source>
        <strain evidence="3">cv. Jemalong A17</strain>
    </source>
</reference>
<evidence type="ECO:0000256" key="1">
    <source>
        <dbReference type="SAM" id="MobiDB-lite"/>
    </source>
</evidence>
<protein>
    <submittedName>
        <fullName evidence="2 3">Uncharacterized protein</fullName>
    </submittedName>
</protein>
<sequence>MTDDDEDRASPWRIDNRNPDEVAGEVCTTLQARLNYMVVNVPIPKAYRIAES</sequence>
<dbReference type="EMBL" id="CM001223">
    <property type="protein sequence ID" value="KEH23378.1"/>
    <property type="molecule type" value="Genomic_DNA"/>
</dbReference>
<feature type="region of interest" description="Disordered" evidence="1">
    <location>
        <begin position="1"/>
        <end position="20"/>
    </location>
</feature>
<gene>
    <name evidence="2" type="ordered locus">MTR_7g078835</name>
</gene>
<name>A0A072U2K2_MEDTR</name>
<evidence type="ECO:0000313" key="3">
    <source>
        <dbReference type="EnsemblPlants" id="KEH23378"/>
    </source>
</evidence>
<reference evidence="2 4" key="2">
    <citation type="journal article" date="2014" name="BMC Genomics">
        <title>An improved genome release (version Mt4.0) for the model legume Medicago truncatula.</title>
        <authorList>
            <person name="Tang H."/>
            <person name="Krishnakumar V."/>
            <person name="Bidwell S."/>
            <person name="Rosen B."/>
            <person name="Chan A."/>
            <person name="Zhou S."/>
            <person name="Gentzbittel L."/>
            <person name="Childs K.L."/>
            <person name="Yandell M."/>
            <person name="Gundlach H."/>
            <person name="Mayer K.F."/>
            <person name="Schwartz D.C."/>
            <person name="Town C.D."/>
        </authorList>
    </citation>
    <scope>GENOME REANNOTATION</scope>
    <source>
        <strain evidence="2">A17</strain>
        <strain evidence="3 4">cv. Jemalong A17</strain>
    </source>
</reference>
<dbReference type="Proteomes" id="UP000002051">
    <property type="component" value="Unassembled WGS sequence"/>
</dbReference>
<proteinExistence type="predicted"/>
<reference evidence="2 4" key="1">
    <citation type="journal article" date="2011" name="Nature">
        <title>The Medicago genome provides insight into the evolution of rhizobial symbioses.</title>
        <authorList>
            <person name="Young N.D."/>
            <person name="Debelle F."/>
            <person name="Oldroyd G.E."/>
            <person name="Geurts R."/>
            <person name="Cannon S.B."/>
            <person name="Udvardi M.K."/>
            <person name="Benedito V.A."/>
            <person name="Mayer K.F."/>
            <person name="Gouzy J."/>
            <person name="Schoof H."/>
            <person name="Van de Peer Y."/>
            <person name="Proost S."/>
            <person name="Cook D.R."/>
            <person name="Meyers B.C."/>
            <person name="Spannagl M."/>
            <person name="Cheung F."/>
            <person name="De Mita S."/>
            <person name="Krishnakumar V."/>
            <person name="Gundlach H."/>
            <person name="Zhou S."/>
            <person name="Mudge J."/>
            <person name="Bharti A.K."/>
            <person name="Murray J.D."/>
            <person name="Naoumkina M.A."/>
            <person name="Rosen B."/>
            <person name="Silverstein K.A."/>
            <person name="Tang H."/>
            <person name="Rombauts S."/>
            <person name="Zhao P.X."/>
            <person name="Zhou P."/>
            <person name="Barbe V."/>
            <person name="Bardou P."/>
            <person name="Bechner M."/>
            <person name="Bellec A."/>
            <person name="Berger A."/>
            <person name="Berges H."/>
            <person name="Bidwell S."/>
            <person name="Bisseling T."/>
            <person name="Choisne N."/>
            <person name="Couloux A."/>
            <person name="Denny R."/>
            <person name="Deshpande S."/>
            <person name="Dai X."/>
            <person name="Doyle J.J."/>
            <person name="Dudez A.M."/>
            <person name="Farmer A.D."/>
            <person name="Fouteau S."/>
            <person name="Franken C."/>
            <person name="Gibelin C."/>
            <person name="Gish J."/>
            <person name="Goldstein S."/>
            <person name="Gonzalez A.J."/>
            <person name="Green P.J."/>
            <person name="Hallab A."/>
            <person name="Hartog M."/>
            <person name="Hua A."/>
            <person name="Humphray S.J."/>
            <person name="Jeong D.H."/>
            <person name="Jing Y."/>
            <person name="Jocker A."/>
            <person name="Kenton S.M."/>
            <person name="Kim D.J."/>
            <person name="Klee K."/>
            <person name="Lai H."/>
            <person name="Lang C."/>
            <person name="Lin S."/>
            <person name="Macmil S.L."/>
            <person name="Magdelenat G."/>
            <person name="Matthews L."/>
            <person name="McCorrison J."/>
            <person name="Monaghan E.L."/>
            <person name="Mun J.H."/>
            <person name="Najar F.Z."/>
            <person name="Nicholson C."/>
            <person name="Noirot C."/>
            <person name="O'Bleness M."/>
            <person name="Paule C.R."/>
            <person name="Poulain J."/>
            <person name="Prion F."/>
            <person name="Qin B."/>
            <person name="Qu C."/>
            <person name="Retzel E.F."/>
            <person name="Riddle C."/>
            <person name="Sallet E."/>
            <person name="Samain S."/>
            <person name="Samson N."/>
            <person name="Sanders I."/>
            <person name="Saurat O."/>
            <person name="Scarpelli C."/>
            <person name="Schiex T."/>
            <person name="Segurens B."/>
            <person name="Severin A.J."/>
            <person name="Sherrier D.J."/>
            <person name="Shi R."/>
            <person name="Sims S."/>
            <person name="Singer S.R."/>
            <person name="Sinharoy S."/>
            <person name="Sterck L."/>
            <person name="Viollet A."/>
            <person name="Wang B.B."/>
            <person name="Wang K."/>
            <person name="Wang M."/>
            <person name="Wang X."/>
            <person name="Warfsmann J."/>
            <person name="Weissenbach J."/>
            <person name="White D.D."/>
            <person name="White J.D."/>
            <person name="Wiley G.B."/>
            <person name="Wincker P."/>
            <person name="Xing Y."/>
            <person name="Yang L."/>
            <person name="Yao Z."/>
            <person name="Ying F."/>
            <person name="Zhai J."/>
            <person name="Zhou L."/>
            <person name="Zuber A."/>
            <person name="Denarie J."/>
            <person name="Dixon R.A."/>
            <person name="May G.D."/>
            <person name="Schwartz D.C."/>
            <person name="Rogers J."/>
            <person name="Quetier F."/>
            <person name="Town C.D."/>
            <person name="Roe B.A."/>
        </authorList>
    </citation>
    <scope>NUCLEOTIDE SEQUENCE [LARGE SCALE GENOMIC DNA]</scope>
    <source>
        <strain evidence="2">A17</strain>
        <strain evidence="3 4">cv. Jemalong A17</strain>
    </source>
</reference>
<evidence type="ECO:0000313" key="4">
    <source>
        <dbReference type="Proteomes" id="UP000002051"/>
    </source>
</evidence>
<organism evidence="2 4">
    <name type="scientific">Medicago truncatula</name>
    <name type="common">Barrel medic</name>
    <name type="synonym">Medicago tribuloides</name>
    <dbReference type="NCBI Taxonomy" id="3880"/>
    <lineage>
        <taxon>Eukaryota</taxon>
        <taxon>Viridiplantae</taxon>
        <taxon>Streptophyta</taxon>
        <taxon>Embryophyta</taxon>
        <taxon>Tracheophyta</taxon>
        <taxon>Spermatophyta</taxon>
        <taxon>Magnoliopsida</taxon>
        <taxon>eudicotyledons</taxon>
        <taxon>Gunneridae</taxon>
        <taxon>Pentapetalae</taxon>
        <taxon>rosids</taxon>
        <taxon>fabids</taxon>
        <taxon>Fabales</taxon>
        <taxon>Fabaceae</taxon>
        <taxon>Papilionoideae</taxon>
        <taxon>50 kb inversion clade</taxon>
        <taxon>NPAAA clade</taxon>
        <taxon>Hologalegina</taxon>
        <taxon>IRL clade</taxon>
        <taxon>Trifolieae</taxon>
        <taxon>Medicago</taxon>
    </lineage>
</organism>
<keyword evidence="4" id="KW-1185">Reference proteome</keyword>
<dbReference type="PaxDb" id="3880-AES80281"/>
<feature type="compositionally biased region" description="Basic and acidic residues" evidence="1">
    <location>
        <begin position="8"/>
        <end position="20"/>
    </location>
</feature>